<dbReference type="AlphaFoldDB" id="A0A139L673"/>
<dbReference type="RefSeq" id="WP_008642253.1">
    <property type="nucleotide sequence ID" value="NZ_CAAKNR010000149.1"/>
</dbReference>
<evidence type="ECO:0000256" key="1">
    <source>
        <dbReference type="SAM" id="SignalP"/>
    </source>
</evidence>
<keyword evidence="1" id="KW-0732">Signal</keyword>
<protein>
    <submittedName>
        <fullName evidence="3">Uncharacterized protein</fullName>
    </submittedName>
</protein>
<feature type="chain" id="PRO_5014531246" evidence="1">
    <location>
        <begin position="20"/>
        <end position="259"/>
    </location>
</feature>
<dbReference type="Proteomes" id="UP000365824">
    <property type="component" value="Unassembled WGS sequence"/>
</dbReference>
<dbReference type="EMBL" id="VWLE01000122">
    <property type="protein sequence ID" value="KAA3952060.1"/>
    <property type="molecule type" value="Genomic_DNA"/>
</dbReference>
<dbReference type="EMBL" id="FNDO01000006">
    <property type="protein sequence ID" value="SDH45570.1"/>
    <property type="molecule type" value="Genomic_DNA"/>
</dbReference>
<evidence type="ECO:0000313" key="4">
    <source>
        <dbReference type="EMBL" id="KAA4664992.1"/>
    </source>
</evidence>
<proteinExistence type="predicted"/>
<dbReference type="EMBL" id="VWFO01000007">
    <property type="protein sequence ID" value="KAA4664992.1"/>
    <property type="molecule type" value="Genomic_DNA"/>
</dbReference>
<evidence type="ECO:0000313" key="9">
    <source>
        <dbReference type="Proteomes" id="UP000365824"/>
    </source>
</evidence>
<reference evidence="5" key="3">
    <citation type="submission" date="2022-10" db="EMBL/GenBank/DDBJ databases">
        <title>Human gut microbiome strain richness.</title>
        <authorList>
            <person name="Chen-Liaw A."/>
        </authorList>
    </citation>
    <scope>NUCLEOTIDE SEQUENCE</scope>
    <source>
        <strain evidence="5">BSD2780120875st1_E1_BSD2780120875_150330</strain>
    </source>
</reference>
<evidence type="ECO:0000313" key="10">
    <source>
        <dbReference type="Proteomes" id="UP000435985"/>
    </source>
</evidence>
<dbReference type="Proteomes" id="UP000323717">
    <property type="component" value="Unassembled WGS sequence"/>
</dbReference>
<dbReference type="PATRIC" id="fig|28116.10.peg.2363"/>
<gene>
    <name evidence="4" type="ORF">F3B98_08085</name>
    <name evidence="3" type="ORF">F3D71_10615</name>
    <name evidence="2" type="ORF">F3F25_05480</name>
    <name evidence="5" type="ORF">PO382_12120</name>
    <name evidence="6" type="ORF">SAMN05192582_100628</name>
</gene>
<dbReference type="EMBL" id="JAQNZF010000013">
    <property type="protein sequence ID" value="MDC2742970.1"/>
    <property type="molecule type" value="Genomic_DNA"/>
</dbReference>
<dbReference type="Proteomes" id="UP001219389">
    <property type="component" value="Unassembled WGS sequence"/>
</dbReference>
<evidence type="ECO:0000313" key="7">
    <source>
        <dbReference type="Proteomes" id="UP000181870"/>
    </source>
</evidence>
<dbReference type="EMBL" id="VWLB01000006">
    <property type="protein sequence ID" value="KAA3930253.1"/>
    <property type="molecule type" value="Genomic_DNA"/>
</dbReference>
<sequence>MKRSVLILSLAAFVLSSNAQVLKSNLLNGYKQGDKLEKATYNKADAPIKIDTWCEAFSSQTDKNAGSPITGQELSYEGYTEKGVSIKIGELPENVKGSRFSVYSISEKNDYCRGTLYLSFLANFSSVASSRLGDFIALSPVHTGGNLRARVYVGKIDDEHIRFGTNLLRVNAESFKSHALNKTHLLVLKLDYKKNEVSLFVDPALTAEEPQPDVVAKGDEDNNKLKGGIRSISFRNRDDLTGNVGNFRFSSSWAGVIAQ</sequence>
<reference evidence="8 9" key="2">
    <citation type="journal article" date="2019" name="Nat. Med.">
        <title>A library of human gut bacterial isolates paired with longitudinal multiomics data enables mechanistic microbiome research.</title>
        <authorList>
            <person name="Poyet M."/>
            <person name="Groussin M."/>
            <person name="Gibbons S.M."/>
            <person name="Avila-Pacheco J."/>
            <person name="Jiang X."/>
            <person name="Kearney S.M."/>
            <person name="Perrotta A.R."/>
            <person name="Berdy B."/>
            <person name="Zhao S."/>
            <person name="Lieberman T.D."/>
            <person name="Swanson P.K."/>
            <person name="Smith M."/>
            <person name="Roesemann S."/>
            <person name="Alexander J.E."/>
            <person name="Rich S.A."/>
            <person name="Livny J."/>
            <person name="Vlamakis H."/>
            <person name="Clish C."/>
            <person name="Bullock K."/>
            <person name="Deik A."/>
            <person name="Scott J."/>
            <person name="Pierce K.A."/>
            <person name="Xavier R.J."/>
            <person name="Alm E.J."/>
        </authorList>
    </citation>
    <scope>NUCLEOTIDE SEQUENCE [LARGE SCALE GENOMIC DNA]</scope>
    <source>
        <strain evidence="4 10">BIOML-A14</strain>
        <strain evidence="2 9">BIOML-A160</strain>
        <strain evidence="3 8">BIOML-A163</strain>
    </source>
</reference>
<feature type="signal peptide" evidence="1">
    <location>
        <begin position="1"/>
        <end position="19"/>
    </location>
</feature>
<organism evidence="3 8">
    <name type="scientific">Bacteroides ovatus</name>
    <dbReference type="NCBI Taxonomy" id="28116"/>
    <lineage>
        <taxon>Bacteria</taxon>
        <taxon>Pseudomonadati</taxon>
        <taxon>Bacteroidota</taxon>
        <taxon>Bacteroidia</taxon>
        <taxon>Bacteroidales</taxon>
        <taxon>Bacteroidaceae</taxon>
        <taxon>Bacteroides</taxon>
    </lineage>
</organism>
<evidence type="ECO:0000313" key="3">
    <source>
        <dbReference type="EMBL" id="KAA3952060.1"/>
    </source>
</evidence>
<evidence type="ECO:0000313" key="6">
    <source>
        <dbReference type="EMBL" id="SDH45570.1"/>
    </source>
</evidence>
<reference evidence="6 7" key="1">
    <citation type="submission" date="2016-10" db="EMBL/GenBank/DDBJ databases">
        <authorList>
            <person name="de Groot N.N."/>
        </authorList>
    </citation>
    <scope>NUCLEOTIDE SEQUENCE [LARGE SCALE GENOMIC DNA]</scope>
    <source>
        <strain evidence="6 7">NLAE-zl-C57</strain>
    </source>
</reference>
<evidence type="ECO:0000313" key="2">
    <source>
        <dbReference type="EMBL" id="KAA3930253.1"/>
    </source>
</evidence>
<name>A0A139L673_BACOV</name>
<dbReference type="GeneID" id="69483694"/>
<dbReference type="Proteomes" id="UP000181870">
    <property type="component" value="Unassembled WGS sequence"/>
</dbReference>
<accession>A0A139L673</accession>
<evidence type="ECO:0000313" key="5">
    <source>
        <dbReference type="EMBL" id="MDC2742970.1"/>
    </source>
</evidence>
<dbReference type="Proteomes" id="UP000435985">
    <property type="component" value="Unassembled WGS sequence"/>
</dbReference>
<evidence type="ECO:0000313" key="8">
    <source>
        <dbReference type="Proteomes" id="UP000323717"/>
    </source>
</evidence>